<dbReference type="HOGENOM" id="CLU_051067_0_0_1"/>
<dbReference type="InParanoid" id="I2H701"/>
<dbReference type="FunCoup" id="I2H701">
    <property type="interactions" value="120"/>
</dbReference>
<dbReference type="GeneID" id="14497285"/>
<dbReference type="Proteomes" id="UP000002866">
    <property type="component" value="Chromosome 7"/>
</dbReference>
<dbReference type="STRING" id="1071380.I2H701"/>
<keyword evidence="3" id="KW-1185">Reference proteome</keyword>
<feature type="coiled-coil region" evidence="1">
    <location>
        <begin position="189"/>
        <end position="220"/>
    </location>
</feature>
<evidence type="ECO:0008006" key="4">
    <source>
        <dbReference type="Google" id="ProtNLM"/>
    </source>
</evidence>
<dbReference type="OMA" id="DLCRIND"/>
<evidence type="ECO:0000256" key="1">
    <source>
        <dbReference type="SAM" id="Coils"/>
    </source>
</evidence>
<organism evidence="2 3">
    <name type="scientific">Henningerozyma blattae (strain ATCC 34711 / CBS 6284 / DSM 70876 / NBRC 10599 / NRRL Y-10934 / UCD 77-7)</name>
    <name type="common">Yeast</name>
    <name type="synonym">Tetrapisispora blattae</name>
    <dbReference type="NCBI Taxonomy" id="1071380"/>
    <lineage>
        <taxon>Eukaryota</taxon>
        <taxon>Fungi</taxon>
        <taxon>Dikarya</taxon>
        <taxon>Ascomycota</taxon>
        <taxon>Saccharomycotina</taxon>
        <taxon>Saccharomycetes</taxon>
        <taxon>Saccharomycetales</taxon>
        <taxon>Saccharomycetaceae</taxon>
        <taxon>Henningerozyma</taxon>
    </lineage>
</organism>
<dbReference type="OrthoDB" id="4066450at2759"/>
<dbReference type="eggNOG" id="ENOG502RZQ0">
    <property type="taxonomic scope" value="Eukaryota"/>
</dbReference>
<dbReference type="EMBL" id="HE806322">
    <property type="protein sequence ID" value="CCH62153.1"/>
    <property type="molecule type" value="Genomic_DNA"/>
</dbReference>
<evidence type="ECO:0000313" key="2">
    <source>
        <dbReference type="EMBL" id="CCH62153.1"/>
    </source>
</evidence>
<reference evidence="2 3" key="1">
    <citation type="journal article" date="2011" name="Proc. Natl. Acad. Sci. U.S.A.">
        <title>Evolutionary erosion of yeast sex chromosomes by mating-type switching accidents.</title>
        <authorList>
            <person name="Gordon J.L."/>
            <person name="Armisen D."/>
            <person name="Proux-Wera E."/>
            <person name="Oheigeartaigh S.S."/>
            <person name="Byrne K.P."/>
            <person name="Wolfe K.H."/>
        </authorList>
    </citation>
    <scope>NUCLEOTIDE SEQUENCE [LARGE SCALE GENOMIC DNA]</scope>
    <source>
        <strain evidence="3">ATCC 34711 / CBS 6284 / DSM 70876 / NBRC 10599 / NRRL Y-10934 / UCD 77-7</strain>
    </source>
</reference>
<accession>I2H701</accession>
<dbReference type="RefSeq" id="XP_004181672.1">
    <property type="nucleotide sequence ID" value="XM_004181624.1"/>
</dbReference>
<dbReference type="AlphaFoldDB" id="I2H701"/>
<dbReference type="KEGG" id="tbl:TBLA_0G02120"/>
<sequence length="468" mass="53418">MNLEELQIQKAEIFNLLQGFIELHRKALTEEESSLHLDKCRKDILICFNDLCTLNNMMITHDGEVREMIKLLKESRQYLSSLIKSEKKLVEKISSWENDKIDITSFENVNNSDPTAIEVPSTYRGYLNQYISLVGANNTTLSSATPTSSSEKDELIDKDDLNNEIIVSGLNDSSSNAQSHQLLSSITLLNKAQENAQSDIASLQQLLANYQKDYAFIKKELRIQSSKIRNKTDQLYKKVEKIYRKKVQILESIGFTIPQEHSNSLTQKLVNFTTGSSSISNLSLEDMTQLNTHSIEFIDVKLEYFQSQLVENKENAKMYVDNRDSWLQCIEYVTALENDLRRKLREADLQDSERISKIISTISITIEDLHILLRQNTDKLIQKLIIEEKSTLQRACEVLSNEELQFSTSSPLKLSSSESKRNSSPPFLLVNKSQTIAGLSDQNIFSSKINDAFELDSFKSAEKNTKND</sequence>
<keyword evidence="1" id="KW-0175">Coiled coil</keyword>
<protein>
    <recommendedName>
        <fullName evidence="4">Autophagy-related protein 23</fullName>
    </recommendedName>
</protein>
<gene>
    <name evidence="2" type="primary">TBLA0G02120</name>
    <name evidence="2" type="ORF">TBLA_0G02120</name>
</gene>
<evidence type="ECO:0000313" key="3">
    <source>
        <dbReference type="Proteomes" id="UP000002866"/>
    </source>
</evidence>
<proteinExistence type="predicted"/>
<name>I2H701_HENB6</name>